<dbReference type="PATRIC" id="fig|883161.3.peg.805"/>
<dbReference type="SUPFAM" id="SSF46785">
    <property type="entry name" value="Winged helix' DNA-binding domain"/>
    <property type="match status" value="1"/>
</dbReference>
<dbReference type="GO" id="GO:0005737">
    <property type="term" value="C:cytoplasm"/>
    <property type="evidence" value="ECO:0007669"/>
    <property type="project" value="UniProtKB-SubCell"/>
</dbReference>
<evidence type="ECO:0000256" key="3">
    <source>
        <dbReference type="ARBA" id="ARBA00022490"/>
    </source>
</evidence>
<comment type="pathway">
    <text evidence="8">Amino-acid biosynthesis; L-arginine biosynthesis [regulation].</text>
</comment>
<dbReference type="Pfam" id="PF02863">
    <property type="entry name" value="Arg_repressor_C"/>
    <property type="match status" value="1"/>
</dbReference>
<evidence type="ECO:0000256" key="9">
    <source>
        <dbReference type="NCBIfam" id="TIGR01529"/>
    </source>
</evidence>
<dbReference type="PRINTS" id="PR01467">
    <property type="entry name" value="ARGREPRESSOR"/>
</dbReference>
<dbReference type="HOGENOM" id="CLU_097103_1_1_11"/>
<name>S2W0K5_9ACTN</name>
<dbReference type="InterPro" id="IPR036251">
    <property type="entry name" value="Arg_repress_C_sf"/>
</dbReference>
<keyword evidence="8" id="KW-0028">Amino-acid biosynthesis</keyword>
<dbReference type="GO" id="GO:0051259">
    <property type="term" value="P:protein complex oligomerization"/>
    <property type="evidence" value="ECO:0007669"/>
    <property type="project" value="InterPro"/>
</dbReference>
<dbReference type="PANTHER" id="PTHR34471">
    <property type="entry name" value="ARGININE REPRESSOR"/>
    <property type="match status" value="1"/>
</dbReference>
<keyword evidence="8" id="KW-0055">Arginine biosynthesis</keyword>
<evidence type="ECO:0000256" key="2">
    <source>
        <dbReference type="ARBA" id="ARBA00008316"/>
    </source>
</evidence>
<dbReference type="InterPro" id="IPR001669">
    <property type="entry name" value="Arg_repress"/>
</dbReference>
<evidence type="ECO:0000313" key="12">
    <source>
        <dbReference type="EMBL" id="EPD33273.1"/>
    </source>
</evidence>
<evidence type="ECO:0000256" key="1">
    <source>
        <dbReference type="ARBA" id="ARBA00004496"/>
    </source>
</evidence>
<keyword evidence="7 8" id="KW-0804">Transcription</keyword>
<dbReference type="EMBL" id="AGZR01000005">
    <property type="protein sequence ID" value="EPD33273.1"/>
    <property type="molecule type" value="Genomic_DNA"/>
</dbReference>
<dbReference type="AlphaFoldDB" id="S2W0K5"/>
<evidence type="ECO:0000256" key="5">
    <source>
        <dbReference type="ARBA" id="ARBA00023015"/>
    </source>
</evidence>
<comment type="caution">
    <text evidence="12">The sequence shown here is derived from an EMBL/GenBank/DDBJ whole genome shotgun (WGS) entry which is preliminary data.</text>
</comment>
<dbReference type="InterPro" id="IPR020900">
    <property type="entry name" value="Arg_repress_DNA-bd"/>
</dbReference>
<dbReference type="PANTHER" id="PTHR34471:SF1">
    <property type="entry name" value="ARGININE REPRESSOR"/>
    <property type="match status" value="1"/>
</dbReference>
<keyword evidence="5 8" id="KW-0805">Transcription regulation</keyword>
<evidence type="ECO:0000259" key="11">
    <source>
        <dbReference type="Pfam" id="PF02863"/>
    </source>
</evidence>
<dbReference type="Gene3D" id="1.10.10.10">
    <property type="entry name" value="Winged helix-like DNA-binding domain superfamily/Winged helix DNA-binding domain"/>
    <property type="match status" value="1"/>
</dbReference>
<dbReference type="Gene3D" id="3.30.1360.40">
    <property type="match status" value="1"/>
</dbReference>
<evidence type="ECO:0000256" key="4">
    <source>
        <dbReference type="ARBA" id="ARBA00022491"/>
    </source>
</evidence>
<evidence type="ECO:0000256" key="8">
    <source>
        <dbReference type="HAMAP-Rule" id="MF_00173"/>
    </source>
</evidence>
<evidence type="ECO:0000259" key="10">
    <source>
        <dbReference type="Pfam" id="PF01316"/>
    </source>
</evidence>
<keyword evidence="13" id="KW-1185">Reference proteome</keyword>
<protein>
    <recommendedName>
        <fullName evidence="8 9">Arginine repressor</fullName>
    </recommendedName>
</protein>
<dbReference type="Proteomes" id="UP000014417">
    <property type="component" value="Unassembled WGS sequence"/>
</dbReference>
<dbReference type="HAMAP" id="MF_00173">
    <property type="entry name" value="Arg_repressor"/>
    <property type="match status" value="1"/>
</dbReference>
<accession>S2W0K5</accession>
<dbReference type="UniPathway" id="UPA00068"/>
<reference evidence="12 13" key="1">
    <citation type="submission" date="2013-04" db="EMBL/GenBank/DDBJ databases">
        <title>The Genome Sequence of Propionimicrobium lymphophilum ACS-093-V-SCH5.</title>
        <authorList>
            <consortium name="The Broad Institute Genomics Platform"/>
            <person name="Earl A."/>
            <person name="Ward D."/>
            <person name="Feldgarden M."/>
            <person name="Gevers D."/>
            <person name="Saerens B."/>
            <person name="Vaneechoutte M."/>
            <person name="Walker B."/>
            <person name="Young S."/>
            <person name="Zeng Q."/>
            <person name="Gargeya S."/>
            <person name="Fitzgerald M."/>
            <person name="Haas B."/>
            <person name="Abouelleil A."/>
            <person name="Allen A.W."/>
            <person name="Alvarado L."/>
            <person name="Arachchi H.M."/>
            <person name="Berlin A.M."/>
            <person name="Chapman S.B."/>
            <person name="Gainer-Dewar J."/>
            <person name="Goldberg J."/>
            <person name="Griggs A."/>
            <person name="Gujja S."/>
            <person name="Hansen M."/>
            <person name="Howarth C."/>
            <person name="Imamovic A."/>
            <person name="Ireland A."/>
            <person name="Larimer J."/>
            <person name="McCowan C."/>
            <person name="Murphy C."/>
            <person name="Pearson M."/>
            <person name="Poon T.W."/>
            <person name="Priest M."/>
            <person name="Roberts A."/>
            <person name="Saif S."/>
            <person name="Shea T."/>
            <person name="Sisk P."/>
            <person name="Sykes S."/>
            <person name="Wortman J."/>
            <person name="Nusbaum C."/>
            <person name="Birren B."/>
        </authorList>
    </citation>
    <scope>NUCLEOTIDE SEQUENCE [LARGE SCALE GENOMIC DNA]</scope>
    <source>
        <strain evidence="12 13">ACS-093-V-SCH5</strain>
    </source>
</reference>
<dbReference type="InterPro" id="IPR020899">
    <property type="entry name" value="Arg_repress_C"/>
</dbReference>
<dbReference type="InterPro" id="IPR036388">
    <property type="entry name" value="WH-like_DNA-bd_sf"/>
</dbReference>
<organism evidence="12 13">
    <name type="scientific">Propionimicrobium lymphophilum ACS-093-V-SCH5</name>
    <dbReference type="NCBI Taxonomy" id="883161"/>
    <lineage>
        <taxon>Bacteria</taxon>
        <taxon>Bacillati</taxon>
        <taxon>Actinomycetota</taxon>
        <taxon>Actinomycetes</taxon>
        <taxon>Propionibacteriales</taxon>
        <taxon>Propionibacteriaceae</taxon>
        <taxon>Propionimicrobium</taxon>
    </lineage>
</organism>
<dbReference type="SUPFAM" id="SSF55252">
    <property type="entry name" value="C-terminal domain of arginine repressor"/>
    <property type="match status" value="1"/>
</dbReference>
<comment type="function">
    <text evidence="8">Regulates arginine biosynthesis genes.</text>
</comment>
<comment type="similarity">
    <text evidence="2 8">Belongs to the ArgR family.</text>
</comment>
<dbReference type="GO" id="GO:0003700">
    <property type="term" value="F:DNA-binding transcription factor activity"/>
    <property type="evidence" value="ECO:0007669"/>
    <property type="project" value="UniProtKB-UniRule"/>
</dbReference>
<evidence type="ECO:0000313" key="13">
    <source>
        <dbReference type="Proteomes" id="UP000014417"/>
    </source>
</evidence>
<proteinExistence type="inferred from homology"/>
<dbReference type="GO" id="GO:1900079">
    <property type="term" value="P:regulation of arginine biosynthetic process"/>
    <property type="evidence" value="ECO:0007669"/>
    <property type="project" value="UniProtKB-UniRule"/>
</dbReference>
<dbReference type="GO" id="GO:0006526">
    <property type="term" value="P:L-arginine biosynthetic process"/>
    <property type="evidence" value="ECO:0007669"/>
    <property type="project" value="UniProtKB-UniPathway"/>
</dbReference>
<dbReference type="InterPro" id="IPR036390">
    <property type="entry name" value="WH_DNA-bd_sf"/>
</dbReference>
<dbReference type="NCBIfam" id="TIGR01529">
    <property type="entry name" value="argR_whole"/>
    <property type="match status" value="1"/>
</dbReference>
<gene>
    <name evidence="8" type="primary">argR</name>
    <name evidence="12" type="ORF">HMPREF9306_00807</name>
</gene>
<dbReference type="GO" id="GO:0003677">
    <property type="term" value="F:DNA binding"/>
    <property type="evidence" value="ECO:0007669"/>
    <property type="project" value="UniProtKB-KW"/>
</dbReference>
<keyword evidence="4 8" id="KW-0678">Repressor</keyword>
<dbReference type="GO" id="GO:0034618">
    <property type="term" value="F:arginine binding"/>
    <property type="evidence" value="ECO:0007669"/>
    <property type="project" value="InterPro"/>
</dbReference>
<feature type="domain" description="Arginine repressor C-terminal" evidence="11">
    <location>
        <begin position="90"/>
        <end position="154"/>
    </location>
</feature>
<dbReference type="Pfam" id="PF01316">
    <property type="entry name" value="Arg_repressor"/>
    <property type="match status" value="1"/>
</dbReference>
<dbReference type="RefSeq" id="WP_016455648.1">
    <property type="nucleotide sequence ID" value="NZ_KE150269.1"/>
</dbReference>
<dbReference type="OrthoDB" id="7060358at2"/>
<dbReference type="STRING" id="883161.HMPREF9306_00807"/>
<evidence type="ECO:0000256" key="7">
    <source>
        <dbReference type="ARBA" id="ARBA00023163"/>
    </source>
</evidence>
<comment type="subcellular location">
    <subcellularLocation>
        <location evidence="1 8">Cytoplasm</location>
    </subcellularLocation>
</comment>
<feature type="domain" description="Arginine repressor DNA-binding" evidence="10">
    <location>
        <begin position="6"/>
        <end position="68"/>
    </location>
</feature>
<keyword evidence="3 8" id="KW-0963">Cytoplasm</keyword>
<sequence length="160" mass="17167">MKRKAVSRTARHGIILELITNHKISSQAELSNLLAEQGIEVSQSTLSKDLLEIGAVRVRSDNGLLIYARPGSEMASDHAALESRLARICAEVLIYADASANLVVLKTPPGAAQYFASAIDRVANPMILGSIAGDDTVMVISKKPDGGQELVQWFVELAAR</sequence>
<keyword evidence="6 8" id="KW-0238">DNA-binding</keyword>
<evidence type="ECO:0000256" key="6">
    <source>
        <dbReference type="ARBA" id="ARBA00023125"/>
    </source>
</evidence>